<proteinExistence type="predicted"/>
<organism evidence="1 2">
    <name type="scientific">Acetobacter tropicalis</name>
    <dbReference type="NCBI Taxonomy" id="104102"/>
    <lineage>
        <taxon>Bacteria</taxon>
        <taxon>Pseudomonadati</taxon>
        <taxon>Pseudomonadota</taxon>
        <taxon>Alphaproteobacteria</taxon>
        <taxon>Acetobacterales</taxon>
        <taxon>Acetobacteraceae</taxon>
        <taxon>Acetobacter</taxon>
    </lineage>
</organism>
<evidence type="ECO:0000313" key="1">
    <source>
        <dbReference type="EMBL" id="KGB26158.1"/>
    </source>
</evidence>
<dbReference type="Proteomes" id="UP000029448">
    <property type="component" value="Unassembled WGS sequence"/>
</dbReference>
<dbReference type="AlphaFoldDB" id="A0A095BBJ5"/>
<dbReference type="PATRIC" id="fig|104102.7.peg.433"/>
<dbReference type="EMBL" id="JOKM01000017">
    <property type="protein sequence ID" value="KGB26158.1"/>
    <property type="molecule type" value="Genomic_DNA"/>
</dbReference>
<reference evidence="1 2" key="1">
    <citation type="submission" date="2014-06" db="EMBL/GenBank/DDBJ databases">
        <title>Functional and comparative genomic analyses of the Drosophila gut microbiota identify candidate symbiosis factors.</title>
        <authorList>
            <person name="Newell P.D."/>
            <person name="Chaston J.M."/>
            <person name="Douglas A.E."/>
        </authorList>
    </citation>
    <scope>NUCLEOTIDE SEQUENCE [LARGE SCALE GENOMIC DNA]</scope>
    <source>
        <strain evidence="1 2">DmCS_006</strain>
    </source>
</reference>
<accession>A0A095BBJ5</accession>
<gene>
    <name evidence="1" type="ORF">AtDm6_0437</name>
</gene>
<name>A0A095BBJ5_9PROT</name>
<comment type="caution">
    <text evidence="1">The sequence shown here is derived from an EMBL/GenBank/DDBJ whole genome shotgun (WGS) entry which is preliminary data.</text>
</comment>
<evidence type="ECO:0000313" key="2">
    <source>
        <dbReference type="Proteomes" id="UP000029448"/>
    </source>
</evidence>
<keyword evidence="2" id="KW-1185">Reference proteome</keyword>
<protein>
    <submittedName>
        <fullName evidence="1">Uncharacterized protein</fullName>
    </submittedName>
</protein>
<sequence>MWGAHNYGQTWRGQKISVAAFLSASMRYGLGMIRKGFFEKSFTSYSGKMVML</sequence>